<accession>A0AAV1C3C5</accession>
<evidence type="ECO:0000256" key="1">
    <source>
        <dbReference type="ARBA" id="ARBA00000441"/>
    </source>
</evidence>
<protein>
    <recommendedName>
        <fullName evidence="4">fructose-bisphosphate aldolase</fullName>
        <ecNumber evidence="4">4.1.2.13</ecNumber>
    </recommendedName>
</protein>
<comment type="catalytic activity">
    <reaction evidence="1">
        <text>beta-D-fructose 1,6-bisphosphate = D-glyceraldehyde 3-phosphate + dihydroxyacetone phosphate</text>
        <dbReference type="Rhea" id="RHEA:14729"/>
        <dbReference type="ChEBI" id="CHEBI:32966"/>
        <dbReference type="ChEBI" id="CHEBI:57642"/>
        <dbReference type="ChEBI" id="CHEBI:59776"/>
        <dbReference type="EC" id="4.1.2.13"/>
    </reaction>
</comment>
<dbReference type="GO" id="GO:0006096">
    <property type="term" value="P:glycolytic process"/>
    <property type="evidence" value="ECO:0007669"/>
    <property type="project" value="UniProtKB-KW"/>
</dbReference>
<evidence type="ECO:0000256" key="6">
    <source>
        <dbReference type="ARBA" id="ARBA00023239"/>
    </source>
</evidence>
<gene>
    <name evidence="7" type="ORF">OLC1_LOCUS1898</name>
</gene>
<evidence type="ECO:0000313" key="8">
    <source>
        <dbReference type="Proteomes" id="UP001161247"/>
    </source>
</evidence>
<keyword evidence="6" id="KW-0456">Lyase</keyword>
<dbReference type="EC" id="4.1.2.13" evidence="4"/>
<reference evidence="7" key="1">
    <citation type="submission" date="2023-03" db="EMBL/GenBank/DDBJ databases">
        <authorList>
            <person name="Julca I."/>
        </authorList>
    </citation>
    <scope>NUCLEOTIDE SEQUENCE</scope>
</reference>
<keyword evidence="5" id="KW-0324">Glycolysis</keyword>
<dbReference type="GO" id="GO:0004332">
    <property type="term" value="F:fructose-bisphosphate aldolase activity"/>
    <property type="evidence" value="ECO:0007669"/>
    <property type="project" value="UniProtKB-EC"/>
</dbReference>
<proteinExistence type="inferred from homology"/>
<evidence type="ECO:0000256" key="5">
    <source>
        <dbReference type="ARBA" id="ARBA00023152"/>
    </source>
</evidence>
<dbReference type="AlphaFoldDB" id="A0AAV1C3C5"/>
<sequence>MYLVGSSRRIICSPKARYAIIYQQNGLVQIVEPEILVDEPLDIYKCAKLTDTLASCYKALNDHHVLLEGTLLTPKIVTPGSDAVGEGYSRKDC</sequence>
<dbReference type="Proteomes" id="UP001161247">
    <property type="component" value="Chromosome 1"/>
</dbReference>
<comment type="pathway">
    <text evidence="2">Carbohydrate degradation; glycolysis; D-glyceraldehyde 3-phosphate and glycerone phosphate from D-glucose: step 4/4.</text>
</comment>
<evidence type="ECO:0000256" key="2">
    <source>
        <dbReference type="ARBA" id="ARBA00004714"/>
    </source>
</evidence>
<dbReference type="Gene3D" id="3.20.20.70">
    <property type="entry name" value="Aldolase class I"/>
    <property type="match status" value="1"/>
</dbReference>
<dbReference type="InterPro" id="IPR013785">
    <property type="entry name" value="Aldolase_TIM"/>
</dbReference>
<dbReference type="PANTHER" id="PTHR11627">
    <property type="entry name" value="FRUCTOSE-BISPHOSPHATE ALDOLASE"/>
    <property type="match status" value="1"/>
</dbReference>
<evidence type="ECO:0000313" key="7">
    <source>
        <dbReference type="EMBL" id="CAI9089573.1"/>
    </source>
</evidence>
<keyword evidence="8" id="KW-1185">Reference proteome</keyword>
<name>A0AAV1C3C5_OLDCO</name>
<dbReference type="SUPFAM" id="SSF51569">
    <property type="entry name" value="Aldolase"/>
    <property type="match status" value="1"/>
</dbReference>
<evidence type="ECO:0000256" key="4">
    <source>
        <dbReference type="ARBA" id="ARBA00013068"/>
    </source>
</evidence>
<dbReference type="InterPro" id="IPR000741">
    <property type="entry name" value="FBA_I"/>
</dbReference>
<dbReference type="Pfam" id="PF00274">
    <property type="entry name" value="Glycolytic"/>
    <property type="match status" value="1"/>
</dbReference>
<evidence type="ECO:0000256" key="3">
    <source>
        <dbReference type="ARBA" id="ARBA00010387"/>
    </source>
</evidence>
<comment type="similarity">
    <text evidence="3">Belongs to the class I fructose-bisphosphate aldolase family.</text>
</comment>
<organism evidence="7 8">
    <name type="scientific">Oldenlandia corymbosa var. corymbosa</name>
    <dbReference type="NCBI Taxonomy" id="529605"/>
    <lineage>
        <taxon>Eukaryota</taxon>
        <taxon>Viridiplantae</taxon>
        <taxon>Streptophyta</taxon>
        <taxon>Embryophyta</taxon>
        <taxon>Tracheophyta</taxon>
        <taxon>Spermatophyta</taxon>
        <taxon>Magnoliopsida</taxon>
        <taxon>eudicotyledons</taxon>
        <taxon>Gunneridae</taxon>
        <taxon>Pentapetalae</taxon>
        <taxon>asterids</taxon>
        <taxon>lamiids</taxon>
        <taxon>Gentianales</taxon>
        <taxon>Rubiaceae</taxon>
        <taxon>Rubioideae</taxon>
        <taxon>Spermacoceae</taxon>
        <taxon>Hedyotis-Oldenlandia complex</taxon>
        <taxon>Oldenlandia</taxon>
    </lineage>
</organism>
<dbReference type="EMBL" id="OX459118">
    <property type="protein sequence ID" value="CAI9089573.1"/>
    <property type="molecule type" value="Genomic_DNA"/>
</dbReference>